<proteinExistence type="predicted"/>
<reference evidence="1 2" key="1">
    <citation type="submission" date="2019-12" db="EMBL/GenBank/DDBJ databases">
        <title>complete genome sequences of Acinetobacter pittii str. WP2-W18-ESBL-11 isolated from wastewater treatment plant effluent.</title>
        <authorList>
            <person name="Sekizuka T."/>
            <person name="Itokawa K."/>
            <person name="Yatsu K."/>
            <person name="Inamine Y."/>
            <person name="Kuroda M."/>
        </authorList>
    </citation>
    <scope>NUCLEOTIDE SEQUENCE [LARGE SCALE GENOMIC DNA]</scope>
    <source>
        <strain evidence="1 2">WP2-W18-ESBL-11</strain>
    </source>
</reference>
<protein>
    <submittedName>
        <fullName evidence="1">Uncharacterized protein</fullName>
    </submittedName>
</protein>
<evidence type="ECO:0000313" key="2">
    <source>
        <dbReference type="Proteomes" id="UP000515758"/>
    </source>
</evidence>
<sequence length="64" mass="7394">MANICSFLFVQLHVLVLRKGALIHLYLLIKTTKVMAVNKVIYSDCSTVVFLCYCRRVIRDLYLA</sequence>
<evidence type="ECO:0000313" key="1">
    <source>
        <dbReference type="EMBL" id="BBQ49273.1"/>
    </source>
</evidence>
<gene>
    <name evidence="1" type="ORF">WP2W18E11_22710</name>
</gene>
<dbReference type="Proteomes" id="UP000515758">
    <property type="component" value="Chromosome"/>
</dbReference>
<dbReference type="AlphaFoldDB" id="A0A6S4VCD8"/>
<organism evidence="1 2">
    <name type="scientific">Acinetobacter pittii</name>
    <name type="common">Acinetobacter genomosp. 3</name>
    <dbReference type="NCBI Taxonomy" id="48296"/>
    <lineage>
        <taxon>Bacteria</taxon>
        <taxon>Pseudomonadati</taxon>
        <taxon>Pseudomonadota</taxon>
        <taxon>Gammaproteobacteria</taxon>
        <taxon>Moraxellales</taxon>
        <taxon>Moraxellaceae</taxon>
        <taxon>Acinetobacter</taxon>
        <taxon>Acinetobacter calcoaceticus/baumannii complex</taxon>
    </lineage>
</organism>
<accession>A0A6S4VCD8</accession>
<name>A0A6S4VCD8_ACIPI</name>
<dbReference type="EMBL" id="AP021936">
    <property type="protein sequence ID" value="BBQ49273.1"/>
    <property type="molecule type" value="Genomic_DNA"/>
</dbReference>